<dbReference type="Proteomes" id="UP000280455">
    <property type="component" value="Chromosome"/>
</dbReference>
<evidence type="ECO:0000313" key="3">
    <source>
        <dbReference type="Proteomes" id="UP000280455"/>
    </source>
</evidence>
<feature type="compositionally biased region" description="Basic and acidic residues" evidence="1">
    <location>
        <begin position="1"/>
        <end position="17"/>
    </location>
</feature>
<evidence type="ECO:0000313" key="2">
    <source>
        <dbReference type="EMBL" id="AZE30924.1"/>
    </source>
</evidence>
<name>A0AAD0ZKV7_9PSED</name>
<gene>
    <name evidence="2" type="ORF">C4K07_4147</name>
</gene>
<organism evidence="2 3">
    <name type="scientific">Pseudomonas chlororaphis subsp. aureofaciens</name>
    <dbReference type="NCBI Taxonomy" id="587851"/>
    <lineage>
        <taxon>Bacteria</taxon>
        <taxon>Pseudomonadati</taxon>
        <taxon>Pseudomonadota</taxon>
        <taxon>Gammaproteobacteria</taxon>
        <taxon>Pseudomonadales</taxon>
        <taxon>Pseudomonadaceae</taxon>
        <taxon>Pseudomonas</taxon>
    </lineage>
</organism>
<proteinExistence type="predicted"/>
<protein>
    <submittedName>
        <fullName evidence="2">Uncharacterized protein</fullName>
    </submittedName>
</protein>
<dbReference type="AlphaFoldDB" id="A0AAD0ZKV7"/>
<dbReference type="EMBL" id="CP027750">
    <property type="protein sequence ID" value="AZE30924.1"/>
    <property type="molecule type" value="Genomic_DNA"/>
</dbReference>
<reference evidence="2 3" key="1">
    <citation type="submission" date="2018-03" db="EMBL/GenBank/DDBJ databases">
        <title>Diversity of phytobeneficial traits revealed by whole-genome analysis of worldwide-isolated phenazine-producing Pseudomonas spp.</title>
        <authorList>
            <person name="Biessy A."/>
            <person name="Novinscak A."/>
            <person name="Blom J."/>
            <person name="Leger G."/>
            <person name="Thomashow L.S."/>
            <person name="Cazorla F.M."/>
            <person name="Josic D."/>
            <person name="Filion M."/>
        </authorList>
    </citation>
    <scope>NUCLEOTIDE SEQUENCE [LARGE SCALE GENOMIC DNA]</scope>
    <source>
        <strain evidence="2 3">ChPhzS24</strain>
    </source>
</reference>
<evidence type="ECO:0000256" key="1">
    <source>
        <dbReference type="SAM" id="MobiDB-lite"/>
    </source>
</evidence>
<accession>A0AAD0ZKV7</accession>
<sequence length="40" mass="4410">MDNIRDDENHSDNDGFRRGLPSIVEGFPQFSQRDDGAGGS</sequence>
<feature type="region of interest" description="Disordered" evidence="1">
    <location>
        <begin position="1"/>
        <end position="40"/>
    </location>
</feature>